<feature type="compositionally biased region" description="Basic and acidic residues" evidence="1">
    <location>
        <begin position="58"/>
        <end position="77"/>
    </location>
</feature>
<keyword evidence="4" id="KW-1185">Reference proteome</keyword>
<dbReference type="OrthoDB" id="436700at2759"/>
<evidence type="ECO:0000256" key="2">
    <source>
        <dbReference type="SAM" id="Phobius"/>
    </source>
</evidence>
<name>A0A812JN85_9DINO</name>
<evidence type="ECO:0000256" key="1">
    <source>
        <dbReference type="SAM" id="MobiDB-lite"/>
    </source>
</evidence>
<feature type="compositionally biased region" description="Basic and acidic residues" evidence="1">
    <location>
        <begin position="93"/>
        <end position="103"/>
    </location>
</feature>
<organism evidence="3 4">
    <name type="scientific">Symbiodinium necroappetens</name>
    <dbReference type="NCBI Taxonomy" id="1628268"/>
    <lineage>
        <taxon>Eukaryota</taxon>
        <taxon>Sar</taxon>
        <taxon>Alveolata</taxon>
        <taxon>Dinophyceae</taxon>
        <taxon>Suessiales</taxon>
        <taxon>Symbiodiniaceae</taxon>
        <taxon>Symbiodinium</taxon>
    </lineage>
</organism>
<gene>
    <name evidence="3" type="ORF">SNEC2469_LOCUS2103</name>
</gene>
<feature type="region of interest" description="Disordered" evidence="1">
    <location>
        <begin position="1"/>
        <end position="28"/>
    </location>
</feature>
<keyword evidence="2" id="KW-0812">Transmembrane</keyword>
<proteinExistence type="predicted"/>
<evidence type="ECO:0000313" key="4">
    <source>
        <dbReference type="Proteomes" id="UP000601435"/>
    </source>
</evidence>
<keyword evidence="2" id="KW-1133">Transmembrane helix</keyword>
<dbReference type="Proteomes" id="UP000601435">
    <property type="component" value="Unassembled WGS sequence"/>
</dbReference>
<sequence length="191" mass="21049">MAVGSLPLTLTPSSSPPTSRTELDPVTGRPQLKIGMHLELKMDITTLVEFLFNVAKDVQHSKPSESAKETKEKRLSEAEEEPTPRPVPAPSPERPREGSERQAQKPTLHDWAVLSGTSNRVCLVPRAAGIHRKVARCMRGHSLQYSAPGLGLILIIIIITIVWSSRVFSISKRVCTRSFTSISGPIWSPRL</sequence>
<accession>A0A812JN85</accession>
<comment type="caution">
    <text evidence="3">The sequence shown here is derived from an EMBL/GenBank/DDBJ whole genome shotgun (WGS) entry which is preliminary data.</text>
</comment>
<protein>
    <submittedName>
        <fullName evidence="3">Uncharacterized protein</fullName>
    </submittedName>
</protein>
<feature type="region of interest" description="Disordered" evidence="1">
    <location>
        <begin position="58"/>
        <end position="109"/>
    </location>
</feature>
<reference evidence="3" key="1">
    <citation type="submission" date="2021-02" db="EMBL/GenBank/DDBJ databases">
        <authorList>
            <person name="Dougan E. K."/>
            <person name="Rhodes N."/>
            <person name="Thang M."/>
            <person name="Chan C."/>
        </authorList>
    </citation>
    <scope>NUCLEOTIDE SEQUENCE</scope>
</reference>
<feature type="transmembrane region" description="Helical" evidence="2">
    <location>
        <begin position="145"/>
        <end position="163"/>
    </location>
</feature>
<keyword evidence="2" id="KW-0472">Membrane</keyword>
<evidence type="ECO:0000313" key="3">
    <source>
        <dbReference type="EMBL" id="CAE7210541.1"/>
    </source>
</evidence>
<dbReference type="AlphaFoldDB" id="A0A812JN85"/>
<dbReference type="EMBL" id="CAJNJA010006453">
    <property type="protein sequence ID" value="CAE7210541.1"/>
    <property type="molecule type" value="Genomic_DNA"/>
</dbReference>
<feature type="compositionally biased region" description="Low complexity" evidence="1">
    <location>
        <begin position="1"/>
        <end position="19"/>
    </location>
</feature>